<feature type="transmembrane region" description="Helical" evidence="1">
    <location>
        <begin position="41"/>
        <end position="59"/>
    </location>
</feature>
<keyword evidence="1" id="KW-0472">Membrane</keyword>
<keyword evidence="1" id="KW-0812">Transmembrane</keyword>
<dbReference type="EMBL" id="JBBPBN010000022">
    <property type="protein sequence ID" value="KAK9012878.1"/>
    <property type="molecule type" value="Genomic_DNA"/>
</dbReference>
<dbReference type="Proteomes" id="UP001396334">
    <property type="component" value="Unassembled WGS sequence"/>
</dbReference>
<gene>
    <name evidence="2" type="ORF">V6N11_040908</name>
</gene>
<comment type="caution">
    <text evidence="2">The sequence shown here is derived from an EMBL/GenBank/DDBJ whole genome shotgun (WGS) entry which is preliminary data.</text>
</comment>
<feature type="transmembrane region" description="Helical" evidence="1">
    <location>
        <begin position="79"/>
        <end position="95"/>
    </location>
</feature>
<evidence type="ECO:0000313" key="2">
    <source>
        <dbReference type="EMBL" id="KAK9012878.1"/>
    </source>
</evidence>
<reference evidence="2 3" key="1">
    <citation type="journal article" date="2024" name="G3 (Bethesda)">
        <title>Genome assembly of Hibiscus sabdariffa L. provides insights into metabolisms of medicinal natural products.</title>
        <authorList>
            <person name="Kim T."/>
        </authorList>
    </citation>
    <scope>NUCLEOTIDE SEQUENCE [LARGE SCALE GENOMIC DNA]</scope>
    <source>
        <strain evidence="2">TK-2024</strain>
        <tissue evidence="2">Old leaves</tissue>
    </source>
</reference>
<name>A0ABR2RJ89_9ROSI</name>
<organism evidence="2 3">
    <name type="scientific">Hibiscus sabdariffa</name>
    <name type="common">roselle</name>
    <dbReference type="NCBI Taxonomy" id="183260"/>
    <lineage>
        <taxon>Eukaryota</taxon>
        <taxon>Viridiplantae</taxon>
        <taxon>Streptophyta</taxon>
        <taxon>Embryophyta</taxon>
        <taxon>Tracheophyta</taxon>
        <taxon>Spermatophyta</taxon>
        <taxon>Magnoliopsida</taxon>
        <taxon>eudicotyledons</taxon>
        <taxon>Gunneridae</taxon>
        <taxon>Pentapetalae</taxon>
        <taxon>rosids</taxon>
        <taxon>malvids</taxon>
        <taxon>Malvales</taxon>
        <taxon>Malvaceae</taxon>
        <taxon>Malvoideae</taxon>
        <taxon>Hibiscus</taxon>
    </lineage>
</organism>
<keyword evidence="1" id="KW-1133">Transmembrane helix</keyword>
<proteinExistence type="predicted"/>
<keyword evidence="3" id="KW-1185">Reference proteome</keyword>
<sequence length="101" mass="11677">MMLIKQARHHQNTHIPRTPICLKESANRESYGGEERQELEFNGYGLLVVGGVAFIQQSIYSFRPSFGAMGALHFCYKVPELWISFVFFHFCFLLTKSKRGM</sequence>
<evidence type="ECO:0000313" key="3">
    <source>
        <dbReference type="Proteomes" id="UP001396334"/>
    </source>
</evidence>
<accession>A0ABR2RJ89</accession>
<protein>
    <submittedName>
        <fullName evidence="2">Uncharacterized protein</fullName>
    </submittedName>
</protein>
<evidence type="ECO:0000256" key="1">
    <source>
        <dbReference type="SAM" id="Phobius"/>
    </source>
</evidence>